<feature type="compositionally biased region" description="Low complexity" evidence="2">
    <location>
        <begin position="772"/>
        <end position="787"/>
    </location>
</feature>
<feature type="compositionally biased region" description="Basic and acidic residues" evidence="2">
    <location>
        <begin position="1104"/>
        <end position="1116"/>
    </location>
</feature>
<feature type="compositionally biased region" description="Basic and acidic residues" evidence="2">
    <location>
        <begin position="1287"/>
        <end position="1328"/>
    </location>
</feature>
<feature type="coiled-coil region" evidence="1">
    <location>
        <begin position="1379"/>
        <end position="1434"/>
    </location>
</feature>
<dbReference type="InterPro" id="IPR043136">
    <property type="entry name" value="B30.2/SPRY_sf"/>
</dbReference>
<sequence>MQGSKEGHNEAAAGSPRARWRVPPGIFLFADDRTIQHVSPTATRPLVSVLSQQLSSLKEPYVEVRLVNIPDRGRSDSKPSVGFAPPKIADSRNPSLEELIVRVEPDEWVVRHRTSMLRKSLASFGAGDTIGMGVDQDSQSVFVVKNGRRIKSEKVSPALVADLMACVPVVVLCSEGCIVTCDLTKRPPSSENRVFKTSENLLTHNLCNSLMAFDDKHFKRLKFGNHLVAKKVGPAGLDTLHVRRALSDMKHESFPLSEGIQYFEVTFSCLPSSKESMRERNGVRSLDSRLERTGRVGLFLCDGKLAKGALHTQMKGKVLVVYDNGVASYGGQALSVVLSDDVSTAAPSKLFKDGDIVGCGFIQRKGVVMLFVNGKPLGYVDRVHAERNFQALPLAAASQEEQVILFNLGETTFSSDCSDVQQAASQHLSSSSDDSTANTSYASGHDSAVDAVLSERLEEAPKQEEDGREGWRSDELRAIMEHMEAVLSATEDAMVTTKSKVETLLELMRQSEEQVEELRELKQELLVLQGSVESLGAEKRVLEWRLKAELREKRKNEEQEEHVAMMMKKTLEQLEDAHRQIVEELDSSKSALEEELKRTVESERRLREEKEVLESRLKEAGRTIDLFEESFTHRREEEALSTGGAEEEVERMSQMLFEQEKRFEQQLRAAQSTISQQQRDIQSLTNVSASAGGMEELRGELDAFCSHLEGMMEELEGTLWRAVQTIVSRRNNEILVLQEKIRGLELEVSQLSSKSSCFFESSAELSQIHPAARMGSSSPPSMPMAAQRGGGEEAGGGESREEAVKSAEAERDRLLVELSVLKALLEDREQEVNALRQRNSSLEQQLKVMEREGRELEQHVEEEVERLMSKVFTEHENSIRSFGKRMVCSLSDTQGSSVFYSPISTIRTPFGAPISAVADRVKEAEEMCRVIEEEVEHTIESISSLRSAHASLELHKQELQSLVEQQLQESDQVKRRVSFGVMEELACGEGKAEERVRADADRCDQCGCQSRPPGESCEVQTLLSAQSELTIIKTLASELTAELRRVQDGFVFDISYQQSLASDLERKIELQARELADQRRSAMEAREEGAEREARLREEVEEARREAGRAGEEAEAARQQASRVYREGVEEDERIQARVEEALASCLSTWECLQLVGSSAAAGQETLREAKRQADEAAGRERRLEETIEELRREAGEHREEARGLQQTCEELKDVVLQSQREAQASNQHRALGDSLCQSYAELVLVQVAELAAELRRVQDGFVFDISYQQSLASDLERKIELQARELADQRRSATEAREEGAEREARLREEVEEARREAGRAGEEAEAARQQASRVYREGVEEDERIQARVEEALASCLSTWECLQLVGSSAAAGQETLREAKRQADEAAGRERRLEETIEELRREAGEHREEARGLQQTCEELKDVMLQSQREAQASNQHRALGDSLCQSYAELVLVQVAELAAELRRVQDGFVFDISYQQSLASDLERKIELQARELADQRRSATEEAQASNQHRALGDSLCQSYAELVLVQVAELAAELRRVQDGFVFDISYQQSLASDLERKIELQARELADQRRLCQSYAELVLVQVAELAAELRRVQDGFVFDISYQQSLASDLERKIELQARELADQRRSATEAREEGAEREARLREEVEEARREARRAGEEAEAARQEGMQAIQSAESGGEQLEALVLGSLRCCERLELLLTGLSASVVVQSSSVCYSKTTLQQCMDMLSLLKAEHQDCHLAYEELRNEYQRLQAELQEVYKDLKEMRSGNGVKGTQIRKDGMIQELQQEIAVIRRDLRIEYLLQSEEHSRQAAATVGISAARLRSEYTGEAQRTQVRQMRTSQQIDDLDETLVV</sequence>
<feature type="region of interest" description="Disordered" evidence="2">
    <location>
        <begin position="424"/>
        <end position="444"/>
    </location>
</feature>
<dbReference type="RefSeq" id="XP_005833611.1">
    <property type="nucleotide sequence ID" value="XM_005833554.1"/>
</dbReference>
<dbReference type="PaxDb" id="55529-EKX46631"/>
<reference evidence="5" key="3">
    <citation type="submission" date="2016-03" db="UniProtKB">
        <authorList>
            <consortium name="EnsemblProtists"/>
        </authorList>
    </citation>
    <scope>IDENTIFICATION</scope>
</reference>
<feature type="region of interest" description="Disordered" evidence="2">
    <location>
        <begin position="772"/>
        <end position="806"/>
    </location>
</feature>
<feature type="coiled-coil region" evidence="1">
    <location>
        <begin position="501"/>
        <end position="538"/>
    </location>
</feature>
<dbReference type="Proteomes" id="UP000011087">
    <property type="component" value="Unassembled WGS sequence"/>
</dbReference>
<evidence type="ECO:0000313" key="4">
    <source>
        <dbReference type="EMBL" id="EKX46631.1"/>
    </source>
</evidence>
<organism evidence="4">
    <name type="scientific">Guillardia theta (strain CCMP2712)</name>
    <name type="common">Cryptophyte</name>
    <dbReference type="NCBI Taxonomy" id="905079"/>
    <lineage>
        <taxon>Eukaryota</taxon>
        <taxon>Cryptophyceae</taxon>
        <taxon>Pyrenomonadales</taxon>
        <taxon>Geminigeraceae</taxon>
        <taxon>Guillardia</taxon>
    </lineage>
</organism>
<evidence type="ECO:0000259" key="3">
    <source>
        <dbReference type="PROSITE" id="PS50188"/>
    </source>
</evidence>
<feature type="coiled-coil region" evidence="1">
    <location>
        <begin position="1167"/>
        <end position="1222"/>
    </location>
</feature>
<dbReference type="STRING" id="905079.L1JDP0"/>
<dbReference type="InterPro" id="IPR001870">
    <property type="entry name" value="B30.2/SPRY"/>
</dbReference>
<feature type="coiled-coil region" evidence="1">
    <location>
        <begin position="564"/>
        <end position="630"/>
    </location>
</feature>
<feature type="domain" description="B30.2/SPRY" evidence="3">
    <location>
        <begin position="1"/>
        <end position="188"/>
    </location>
</feature>
<reference evidence="6" key="2">
    <citation type="submission" date="2012-11" db="EMBL/GenBank/DDBJ databases">
        <authorList>
            <person name="Kuo A."/>
            <person name="Curtis B.A."/>
            <person name="Tanifuji G."/>
            <person name="Burki F."/>
            <person name="Gruber A."/>
            <person name="Irimia M."/>
            <person name="Maruyama S."/>
            <person name="Arias M.C."/>
            <person name="Ball S.G."/>
            <person name="Gile G.H."/>
            <person name="Hirakawa Y."/>
            <person name="Hopkins J.F."/>
            <person name="Rensing S.A."/>
            <person name="Schmutz J."/>
            <person name="Symeonidi A."/>
            <person name="Elias M."/>
            <person name="Eveleigh R.J."/>
            <person name="Herman E.K."/>
            <person name="Klute M.J."/>
            <person name="Nakayama T."/>
            <person name="Obornik M."/>
            <person name="Reyes-Prieto A."/>
            <person name="Armbrust E.V."/>
            <person name="Aves S.J."/>
            <person name="Beiko R.G."/>
            <person name="Coutinho P."/>
            <person name="Dacks J.B."/>
            <person name="Durnford D.G."/>
            <person name="Fast N.M."/>
            <person name="Green B.R."/>
            <person name="Grisdale C."/>
            <person name="Hempe F."/>
            <person name="Henrissat B."/>
            <person name="Hoppner M.P."/>
            <person name="Ishida K.-I."/>
            <person name="Kim E."/>
            <person name="Koreny L."/>
            <person name="Kroth P.G."/>
            <person name="Liu Y."/>
            <person name="Malik S.-B."/>
            <person name="Maier U.G."/>
            <person name="McRose D."/>
            <person name="Mock T."/>
            <person name="Neilson J.A."/>
            <person name="Onodera N.T."/>
            <person name="Poole A.M."/>
            <person name="Pritham E.J."/>
            <person name="Richards T.A."/>
            <person name="Rocap G."/>
            <person name="Roy S.W."/>
            <person name="Sarai C."/>
            <person name="Schaack S."/>
            <person name="Shirato S."/>
            <person name="Slamovits C.H."/>
            <person name="Spencer D.F."/>
            <person name="Suzuki S."/>
            <person name="Worden A.Z."/>
            <person name="Zauner S."/>
            <person name="Barry K."/>
            <person name="Bell C."/>
            <person name="Bharti A.K."/>
            <person name="Crow J.A."/>
            <person name="Grimwood J."/>
            <person name="Kramer R."/>
            <person name="Lindquist E."/>
            <person name="Lucas S."/>
            <person name="Salamov A."/>
            <person name="McFadden G.I."/>
            <person name="Lane C.E."/>
            <person name="Keeling P.J."/>
            <person name="Gray M.W."/>
            <person name="Grigoriev I.V."/>
            <person name="Archibald J.M."/>
        </authorList>
    </citation>
    <scope>NUCLEOTIDE SEQUENCE</scope>
    <source>
        <strain evidence="6">CCMP2712</strain>
    </source>
</reference>
<evidence type="ECO:0000313" key="6">
    <source>
        <dbReference type="Proteomes" id="UP000011087"/>
    </source>
</evidence>
<gene>
    <name evidence="4" type="ORF">GUITHDRAFT_107415</name>
</gene>
<feature type="region of interest" description="Disordered" evidence="2">
    <location>
        <begin position="1104"/>
        <end position="1124"/>
    </location>
</feature>
<protein>
    <recommendedName>
        <fullName evidence="3">B30.2/SPRY domain-containing protein</fullName>
    </recommendedName>
</protein>
<feature type="coiled-coil region" evidence="1">
    <location>
        <begin position="1737"/>
        <end position="1778"/>
    </location>
</feature>
<reference evidence="4 6" key="1">
    <citation type="journal article" date="2012" name="Nature">
        <title>Algal genomes reveal evolutionary mosaicism and the fate of nucleomorphs.</title>
        <authorList>
            <consortium name="DOE Joint Genome Institute"/>
            <person name="Curtis B.A."/>
            <person name="Tanifuji G."/>
            <person name="Burki F."/>
            <person name="Gruber A."/>
            <person name="Irimia M."/>
            <person name="Maruyama S."/>
            <person name="Arias M.C."/>
            <person name="Ball S.G."/>
            <person name="Gile G.H."/>
            <person name="Hirakawa Y."/>
            <person name="Hopkins J.F."/>
            <person name="Kuo A."/>
            <person name="Rensing S.A."/>
            <person name="Schmutz J."/>
            <person name="Symeonidi A."/>
            <person name="Elias M."/>
            <person name="Eveleigh R.J."/>
            <person name="Herman E.K."/>
            <person name="Klute M.J."/>
            <person name="Nakayama T."/>
            <person name="Obornik M."/>
            <person name="Reyes-Prieto A."/>
            <person name="Armbrust E.V."/>
            <person name="Aves S.J."/>
            <person name="Beiko R.G."/>
            <person name="Coutinho P."/>
            <person name="Dacks J.B."/>
            <person name="Durnford D.G."/>
            <person name="Fast N.M."/>
            <person name="Green B.R."/>
            <person name="Grisdale C.J."/>
            <person name="Hempel F."/>
            <person name="Henrissat B."/>
            <person name="Hoppner M.P."/>
            <person name="Ishida K."/>
            <person name="Kim E."/>
            <person name="Koreny L."/>
            <person name="Kroth P.G."/>
            <person name="Liu Y."/>
            <person name="Malik S.B."/>
            <person name="Maier U.G."/>
            <person name="McRose D."/>
            <person name="Mock T."/>
            <person name="Neilson J.A."/>
            <person name="Onodera N.T."/>
            <person name="Poole A.M."/>
            <person name="Pritham E.J."/>
            <person name="Richards T.A."/>
            <person name="Rocap G."/>
            <person name="Roy S.W."/>
            <person name="Sarai C."/>
            <person name="Schaack S."/>
            <person name="Shirato S."/>
            <person name="Slamovits C.H."/>
            <person name="Spencer D.F."/>
            <person name="Suzuki S."/>
            <person name="Worden A.Z."/>
            <person name="Zauner S."/>
            <person name="Barry K."/>
            <person name="Bell C."/>
            <person name="Bharti A.K."/>
            <person name="Crow J.A."/>
            <person name="Grimwood J."/>
            <person name="Kramer R."/>
            <person name="Lindquist E."/>
            <person name="Lucas S."/>
            <person name="Salamov A."/>
            <person name="McFadden G.I."/>
            <person name="Lane C.E."/>
            <person name="Keeling P.J."/>
            <person name="Gray M.W."/>
            <person name="Grigoriev I.V."/>
            <person name="Archibald J.M."/>
        </authorList>
    </citation>
    <scope>NUCLEOTIDE SEQUENCE</scope>
    <source>
        <strain evidence="4 6">CCMP2712</strain>
    </source>
</reference>
<accession>L1JDP0</accession>
<feature type="compositionally biased region" description="Gly residues" evidence="2">
    <location>
        <begin position="788"/>
        <end position="797"/>
    </location>
</feature>
<dbReference type="GeneID" id="17303322"/>
<feature type="region of interest" description="Disordered" evidence="2">
    <location>
        <begin position="1635"/>
        <end position="1675"/>
    </location>
</feature>
<feature type="region of interest" description="Disordered" evidence="2">
    <location>
        <begin position="1287"/>
        <end position="1334"/>
    </location>
</feature>
<dbReference type="Gene3D" id="2.60.120.920">
    <property type="match status" value="2"/>
</dbReference>
<keyword evidence="1" id="KW-0175">Coiled coil</keyword>
<dbReference type="HOGENOM" id="CLU_236602_0_0_1"/>
<feature type="coiled-coil region" evidence="1">
    <location>
        <begin position="660"/>
        <end position="687"/>
    </location>
</feature>
<dbReference type="EMBL" id="JH992993">
    <property type="protein sequence ID" value="EKX46631.1"/>
    <property type="molecule type" value="Genomic_DNA"/>
</dbReference>
<dbReference type="OMA" id="NAVGDNL"/>
<evidence type="ECO:0000256" key="2">
    <source>
        <dbReference type="SAM" id="MobiDB-lite"/>
    </source>
</evidence>
<dbReference type="PROSITE" id="PS50188">
    <property type="entry name" value="B302_SPRY"/>
    <property type="match status" value="1"/>
</dbReference>
<name>L1JDP0_GUITC</name>
<dbReference type="KEGG" id="gtt:GUITHDRAFT_107415"/>
<keyword evidence="6" id="KW-1185">Reference proteome</keyword>
<feature type="compositionally biased region" description="Low complexity" evidence="2">
    <location>
        <begin position="424"/>
        <end position="443"/>
    </location>
</feature>
<evidence type="ECO:0000256" key="1">
    <source>
        <dbReference type="SAM" id="Coils"/>
    </source>
</evidence>
<feature type="coiled-coil region" evidence="1">
    <location>
        <begin position="914"/>
        <end position="976"/>
    </location>
</feature>
<evidence type="ECO:0000313" key="5">
    <source>
        <dbReference type="EnsemblProtists" id="EKX46631"/>
    </source>
</evidence>
<proteinExistence type="predicted"/>
<feature type="compositionally biased region" description="Basic and acidic residues" evidence="2">
    <location>
        <begin position="1635"/>
        <end position="1674"/>
    </location>
</feature>
<dbReference type="EnsemblProtists" id="EKX46631">
    <property type="protein sequence ID" value="EKX46631"/>
    <property type="gene ID" value="GUITHDRAFT_107415"/>
</dbReference>